<dbReference type="InterPro" id="IPR006153">
    <property type="entry name" value="Cation/H_exchanger_TM"/>
</dbReference>
<reference evidence="12" key="1">
    <citation type="journal article" date="2019" name="Int. J. Syst. Evol. Microbiol.">
        <title>The Global Catalogue of Microorganisms (GCM) 10K type strain sequencing project: providing services to taxonomists for standard genome sequencing and annotation.</title>
        <authorList>
            <consortium name="The Broad Institute Genomics Platform"/>
            <consortium name="The Broad Institute Genome Sequencing Center for Infectious Disease"/>
            <person name="Wu L."/>
            <person name="Ma J."/>
        </authorList>
    </citation>
    <scope>NUCLEOTIDE SEQUENCE [LARGE SCALE GENOMIC DNA]</scope>
    <source>
        <strain evidence="12">CGMCC 1.13718</strain>
    </source>
</reference>
<evidence type="ECO:0000256" key="1">
    <source>
        <dbReference type="ARBA" id="ARBA00004141"/>
    </source>
</evidence>
<comment type="subcellular location">
    <subcellularLocation>
        <location evidence="1">Membrane</location>
        <topology evidence="1">Multi-pass membrane protein</topology>
    </subcellularLocation>
</comment>
<evidence type="ECO:0000256" key="9">
    <source>
        <dbReference type="SAM" id="Phobius"/>
    </source>
</evidence>
<feature type="transmembrane region" description="Helical" evidence="9">
    <location>
        <begin position="265"/>
        <end position="285"/>
    </location>
</feature>
<keyword evidence="7" id="KW-0406">Ion transport</keyword>
<keyword evidence="12" id="KW-1185">Reference proteome</keyword>
<evidence type="ECO:0000313" key="11">
    <source>
        <dbReference type="EMBL" id="MFC4891940.1"/>
    </source>
</evidence>
<dbReference type="Gene3D" id="1.20.1530.20">
    <property type="match status" value="1"/>
</dbReference>
<proteinExistence type="inferred from homology"/>
<organism evidence="11 12">
    <name type="scientific">Pseudofrancisella aestuarii</name>
    <dbReference type="NCBI Taxonomy" id="2670347"/>
    <lineage>
        <taxon>Bacteria</taxon>
        <taxon>Pseudomonadati</taxon>
        <taxon>Pseudomonadota</taxon>
        <taxon>Gammaproteobacteria</taxon>
        <taxon>Thiotrichales</taxon>
        <taxon>Francisellaceae</taxon>
        <taxon>Pseudofrancisella</taxon>
    </lineage>
</organism>
<keyword evidence="5 9" id="KW-0812">Transmembrane</keyword>
<dbReference type="EMBL" id="JBHSJH010000001">
    <property type="protein sequence ID" value="MFC4891940.1"/>
    <property type="molecule type" value="Genomic_DNA"/>
</dbReference>
<keyword evidence="4" id="KW-0050">Antiport</keyword>
<protein>
    <submittedName>
        <fullName evidence="11">Cation:proton antiporter</fullName>
    </submittedName>
</protein>
<name>A0ABV9TCC7_9GAMM</name>
<dbReference type="Pfam" id="PF00999">
    <property type="entry name" value="Na_H_Exchanger"/>
    <property type="match status" value="1"/>
</dbReference>
<sequence length="391" mass="43024">MHNEPLIPVFVFIMLGILFTAVILKKFKQPYVVAYLLTGILLGPYGMNIIQSHEALARVGEIGVILLLFFAGMEVSPRRFAQNWIVPTFGTLLQIMVTVSITFIIGWALEWSMAKVVLFGSAISLSSTAVVLKLIQDSGETKTRLGQNILGVLLVQDLAVVPMLIVIGLLGGEMPSTTQIVIQIIGGILVLALAAWMAIKDTIRIPFVSIFAKDQEMRVFLALLICFGMATITGSLGLSSALGAFVGGMVVATAKETEWVGHSLLTVKTIFMALFFISIGMLIDLRLLWQHLLLFFILLMAVYIINTTINALIFKALRQRWCEALCGGAMLSQIGEFSFVLVSMGSLLNIIPPITYQLCITLISLSLLFSPLWISMINWIVARYFNKETTN</sequence>
<dbReference type="InterPro" id="IPR038770">
    <property type="entry name" value="Na+/solute_symporter_sf"/>
</dbReference>
<evidence type="ECO:0000313" key="12">
    <source>
        <dbReference type="Proteomes" id="UP001595926"/>
    </source>
</evidence>
<evidence type="ECO:0000256" key="5">
    <source>
        <dbReference type="ARBA" id="ARBA00022692"/>
    </source>
</evidence>
<feature type="transmembrane region" description="Helical" evidence="9">
    <location>
        <begin position="31"/>
        <end position="49"/>
    </location>
</feature>
<feature type="transmembrane region" description="Helical" evidence="9">
    <location>
        <begin position="358"/>
        <end position="381"/>
    </location>
</feature>
<dbReference type="Proteomes" id="UP001595926">
    <property type="component" value="Unassembled WGS sequence"/>
</dbReference>
<evidence type="ECO:0000259" key="10">
    <source>
        <dbReference type="Pfam" id="PF00999"/>
    </source>
</evidence>
<feature type="transmembrane region" description="Helical" evidence="9">
    <location>
        <begin position="147"/>
        <end position="168"/>
    </location>
</feature>
<evidence type="ECO:0000256" key="3">
    <source>
        <dbReference type="ARBA" id="ARBA00022448"/>
    </source>
</evidence>
<dbReference type="PANTHER" id="PTHR42751">
    <property type="entry name" value="SODIUM/HYDROGEN EXCHANGER FAMILY/TRKA DOMAIN PROTEIN"/>
    <property type="match status" value="1"/>
</dbReference>
<feature type="transmembrane region" description="Helical" evidence="9">
    <location>
        <begin position="55"/>
        <end position="72"/>
    </location>
</feature>
<evidence type="ECO:0000256" key="2">
    <source>
        <dbReference type="ARBA" id="ARBA00005551"/>
    </source>
</evidence>
<keyword evidence="8 9" id="KW-0472">Membrane</keyword>
<feature type="transmembrane region" description="Helical" evidence="9">
    <location>
        <begin position="220"/>
        <end position="245"/>
    </location>
</feature>
<accession>A0ABV9TCC7</accession>
<keyword evidence="3" id="KW-0813">Transport</keyword>
<evidence type="ECO:0000256" key="8">
    <source>
        <dbReference type="ARBA" id="ARBA00023136"/>
    </source>
</evidence>
<gene>
    <name evidence="11" type="ORF">ACFPDQ_02625</name>
</gene>
<dbReference type="RefSeq" id="WP_119330341.1">
    <property type="nucleotide sequence ID" value="NZ_JBHSJH010000001.1"/>
</dbReference>
<dbReference type="PANTHER" id="PTHR42751:SF3">
    <property type="entry name" value="SODIUM_GLUTAMATE SYMPORTER"/>
    <property type="match status" value="1"/>
</dbReference>
<feature type="transmembrane region" description="Helical" evidence="9">
    <location>
        <begin position="84"/>
        <end position="109"/>
    </location>
</feature>
<keyword evidence="6 9" id="KW-1133">Transmembrane helix</keyword>
<evidence type="ECO:0000256" key="7">
    <source>
        <dbReference type="ARBA" id="ARBA00023065"/>
    </source>
</evidence>
<feature type="transmembrane region" description="Helical" evidence="9">
    <location>
        <begin position="334"/>
        <end position="351"/>
    </location>
</feature>
<evidence type="ECO:0000256" key="6">
    <source>
        <dbReference type="ARBA" id="ARBA00022989"/>
    </source>
</evidence>
<feature type="transmembrane region" description="Helical" evidence="9">
    <location>
        <begin position="115"/>
        <end position="135"/>
    </location>
</feature>
<evidence type="ECO:0000256" key="4">
    <source>
        <dbReference type="ARBA" id="ARBA00022449"/>
    </source>
</evidence>
<comment type="similarity">
    <text evidence="2">Belongs to the monovalent cation:proton antiporter 2 (CPA2) transporter (TC 2.A.37) family.</text>
</comment>
<feature type="transmembrane region" description="Helical" evidence="9">
    <location>
        <begin position="6"/>
        <end position="24"/>
    </location>
</feature>
<comment type="caution">
    <text evidence="11">The sequence shown here is derived from an EMBL/GenBank/DDBJ whole genome shotgun (WGS) entry which is preliminary data.</text>
</comment>
<feature type="domain" description="Cation/H+ exchanger transmembrane" evidence="10">
    <location>
        <begin position="17"/>
        <end position="376"/>
    </location>
</feature>
<feature type="transmembrane region" description="Helical" evidence="9">
    <location>
        <begin position="292"/>
        <end position="314"/>
    </location>
</feature>
<feature type="transmembrane region" description="Helical" evidence="9">
    <location>
        <begin position="180"/>
        <end position="199"/>
    </location>
</feature>